<feature type="non-terminal residue" evidence="1">
    <location>
        <position position="1"/>
    </location>
</feature>
<sequence length="170" mass="18039">VASHAPGLWIISGDWYVTTQGANSVKGSAIAGAGIYEHVMGTYDGTNLRVIVNGSLVGGPTAKDSAPTSEQLVFGAQAKDPISTFCNSKITQVRIWDVARTPAQALANMNNPWLQDANIVGSWRMDRDSSEQLCLDVSGNGNHLTMGSSGDPDANEPEWIIPAYKQLPPA</sequence>
<proteinExistence type="predicted"/>
<reference evidence="1" key="1">
    <citation type="journal article" date="2014" name="Front. Microbiol.">
        <title>High frequency of phylogenetically diverse reductive dehalogenase-homologous genes in deep subseafloor sedimentary metagenomes.</title>
        <authorList>
            <person name="Kawai M."/>
            <person name="Futagami T."/>
            <person name="Toyoda A."/>
            <person name="Takaki Y."/>
            <person name="Nishi S."/>
            <person name="Hori S."/>
            <person name="Arai W."/>
            <person name="Tsubouchi T."/>
            <person name="Morono Y."/>
            <person name="Uchiyama I."/>
            <person name="Ito T."/>
            <person name="Fujiyama A."/>
            <person name="Inagaki F."/>
            <person name="Takami H."/>
        </authorList>
    </citation>
    <scope>NUCLEOTIDE SEQUENCE</scope>
    <source>
        <strain evidence="1">Expedition CK06-06</strain>
    </source>
</reference>
<dbReference type="SUPFAM" id="SSF49899">
    <property type="entry name" value="Concanavalin A-like lectins/glucanases"/>
    <property type="match status" value="1"/>
</dbReference>
<dbReference type="InterPro" id="IPR013320">
    <property type="entry name" value="ConA-like_dom_sf"/>
</dbReference>
<organism evidence="1">
    <name type="scientific">marine sediment metagenome</name>
    <dbReference type="NCBI Taxonomy" id="412755"/>
    <lineage>
        <taxon>unclassified sequences</taxon>
        <taxon>metagenomes</taxon>
        <taxon>ecological metagenomes</taxon>
    </lineage>
</organism>
<evidence type="ECO:0008006" key="2">
    <source>
        <dbReference type="Google" id="ProtNLM"/>
    </source>
</evidence>
<name>X0WWY6_9ZZZZ</name>
<dbReference type="AlphaFoldDB" id="X0WWY6"/>
<comment type="caution">
    <text evidence="1">The sequence shown here is derived from an EMBL/GenBank/DDBJ whole genome shotgun (WGS) entry which is preliminary data.</text>
</comment>
<protein>
    <recommendedName>
        <fullName evidence="2">LamG-like jellyroll fold domain-containing protein</fullName>
    </recommendedName>
</protein>
<accession>X0WWY6</accession>
<dbReference type="EMBL" id="BARS01033705">
    <property type="protein sequence ID" value="GAG27722.1"/>
    <property type="molecule type" value="Genomic_DNA"/>
</dbReference>
<evidence type="ECO:0000313" key="1">
    <source>
        <dbReference type="EMBL" id="GAG27722.1"/>
    </source>
</evidence>
<dbReference type="Pfam" id="PF13385">
    <property type="entry name" value="Laminin_G_3"/>
    <property type="match status" value="1"/>
</dbReference>
<dbReference type="Gene3D" id="2.60.120.200">
    <property type="match status" value="1"/>
</dbReference>
<gene>
    <name evidence="1" type="ORF">S01H1_52160</name>
</gene>